<dbReference type="PANTHER" id="PTHR13531:SF0">
    <property type="entry name" value="GEO07735P1-RELATED"/>
    <property type="match status" value="1"/>
</dbReference>
<feature type="transmembrane region" description="Helical" evidence="5">
    <location>
        <begin position="50"/>
        <end position="70"/>
    </location>
</feature>
<sequence>MGDAYNDIKSSLPLQVALHFNRPYAYMFFLIGFVEAVYKGIKFPFPSSAYGAEMAMLFAYIFVELSRLWLASMGNKTEQISPIVWAVAFAVPVVAYNIFNLTSQTYVLRIDQILNVVSLVFVGFEVFFSLITMLTFYRSGRG</sequence>
<evidence type="ECO:0000256" key="1">
    <source>
        <dbReference type="ARBA" id="ARBA00004141"/>
    </source>
</evidence>
<feature type="transmembrane region" description="Helical" evidence="5">
    <location>
        <begin position="113"/>
        <end position="137"/>
    </location>
</feature>
<dbReference type="GO" id="GO:1905515">
    <property type="term" value="P:non-motile cilium assembly"/>
    <property type="evidence" value="ECO:0007669"/>
    <property type="project" value="TreeGrafter"/>
</dbReference>
<accession>A0A7S1CJJ7</accession>
<dbReference type="AlphaFoldDB" id="A0A7S1CJJ7"/>
<evidence type="ECO:0000313" key="6">
    <source>
        <dbReference type="EMBL" id="CAD8919521.1"/>
    </source>
</evidence>
<feature type="transmembrane region" description="Helical" evidence="5">
    <location>
        <begin position="20"/>
        <end position="38"/>
    </location>
</feature>
<feature type="transmembrane region" description="Helical" evidence="5">
    <location>
        <begin position="82"/>
        <end position="101"/>
    </location>
</feature>
<protein>
    <submittedName>
        <fullName evidence="6">Uncharacterized protein</fullName>
    </submittedName>
</protein>
<evidence type="ECO:0000256" key="5">
    <source>
        <dbReference type="SAM" id="Phobius"/>
    </source>
</evidence>
<dbReference type="Pfam" id="PF09799">
    <property type="entry name" value="Transmemb_17"/>
    <property type="match status" value="1"/>
</dbReference>
<dbReference type="PANTHER" id="PTHR13531">
    <property type="entry name" value="GEO07735P1-RELATED-RELATED"/>
    <property type="match status" value="1"/>
</dbReference>
<gene>
    <name evidence="6" type="ORF">BSP0115_LOCUS12783</name>
</gene>
<dbReference type="EMBL" id="HBFS01019000">
    <property type="protein sequence ID" value="CAD8919521.1"/>
    <property type="molecule type" value="Transcribed_RNA"/>
</dbReference>
<evidence type="ECO:0000256" key="4">
    <source>
        <dbReference type="ARBA" id="ARBA00023136"/>
    </source>
</evidence>
<dbReference type="GO" id="GO:0035869">
    <property type="term" value="C:ciliary transition zone"/>
    <property type="evidence" value="ECO:0007669"/>
    <property type="project" value="TreeGrafter"/>
</dbReference>
<dbReference type="InterPro" id="IPR019184">
    <property type="entry name" value="Uncharacterised_TM-17"/>
</dbReference>
<comment type="subcellular location">
    <subcellularLocation>
        <location evidence="1">Membrane</location>
        <topology evidence="1">Multi-pass membrane protein</topology>
    </subcellularLocation>
</comment>
<organism evidence="6">
    <name type="scientific">Bicosoecida sp. CB-2014</name>
    <dbReference type="NCBI Taxonomy" id="1486930"/>
    <lineage>
        <taxon>Eukaryota</taxon>
        <taxon>Sar</taxon>
        <taxon>Stramenopiles</taxon>
        <taxon>Bigyra</taxon>
        <taxon>Opalozoa</taxon>
        <taxon>Bicosoecida</taxon>
    </lineage>
</organism>
<keyword evidence="2 5" id="KW-0812">Transmembrane</keyword>
<dbReference type="GO" id="GO:0016020">
    <property type="term" value="C:membrane"/>
    <property type="evidence" value="ECO:0007669"/>
    <property type="project" value="UniProtKB-SubCell"/>
</dbReference>
<name>A0A7S1CJJ7_9STRA</name>
<evidence type="ECO:0000256" key="3">
    <source>
        <dbReference type="ARBA" id="ARBA00022989"/>
    </source>
</evidence>
<reference evidence="6" key="1">
    <citation type="submission" date="2021-01" db="EMBL/GenBank/DDBJ databases">
        <authorList>
            <person name="Corre E."/>
            <person name="Pelletier E."/>
            <person name="Niang G."/>
            <person name="Scheremetjew M."/>
            <person name="Finn R."/>
            <person name="Kale V."/>
            <person name="Holt S."/>
            <person name="Cochrane G."/>
            <person name="Meng A."/>
            <person name="Brown T."/>
            <person name="Cohen L."/>
        </authorList>
    </citation>
    <scope>NUCLEOTIDE SEQUENCE</scope>
    <source>
        <strain evidence="6">Ms1</strain>
    </source>
</reference>
<keyword evidence="3 5" id="KW-1133">Transmembrane helix</keyword>
<keyword evidence="4 5" id="KW-0472">Membrane</keyword>
<proteinExistence type="predicted"/>
<evidence type="ECO:0000256" key="2">
    <source>
        <dbReference type="ARBA" id="ARBA00022692"/>
    </source>
</evidence>